<proteinExistence type="predicted"/>
<evidence type="ECO:0000313" key="1">
    <source>
        <dbReference type="EMBL" id="PAA72995.1"/>
    </source>
</evidence>
<sequence length="336" mass="38752">DNTGQIENEISLNNGSFFYACFKLACLIKAKIDATRPFPESEKYAEWLRSLYEVFIHELDHPEFRRLIVPKYVIEANNFIEKTISSNAIMGQPMCLAVSAESLFDALVKFSQLVKAKIDATRPSSASDKYAKLLESLDELFIHELDHPEFRRLIVPKYVIEANNFIEKTISSNAIMGQPMCLAVSAAAALLHYRFGGSLDFFKFKEDVDFVLKLGERIYKYCLSQEKLPENSLLKLSHLSNTIFHHGRTLWPDFYLRYDEVQSITQLDLLEIDFNKVCGFICGIYNSEHAVCVMRDSKTDQYALFDSCFATDNNVYISQFVFLSYKKIRDFLINFQ</sequence>
<reference evidence="1 2" key="1">
    <citation type="submission" date="2017-06" db="EMBL/GenBank/DDBJ databases">
        <title>A platform for efficient transgenesis in Macrostomum lignano, a flatworm model organism for stem cell research.</title>
        <authorList>
            <person name="Berezikov E."/>
        </authorList>
    </citation>
    <scope>NUCLEOTIDE SEQUENCE [LARGE SCALE GENOMIC DNA]</scope>
    <source>
        <strain evidence="1">DV1</strain>
        <tissue evidence="1">Whole organism</tissue>
    </source>
</reference>
<comment type="caution">
    <text evidence="1">The sequence shown here is derived from an EMBL/GenBank/DDBJ whole genome shotgun (WGS) entry which is preliminary data.</text>
</comment>
<evidence type="ECO:0000313" key="2">
    <source>
        <dbReference type="Proteomes" id="UP000215902"/>
    </source>
</evidence>
<dbReference type="AlphaFoldDB" id="A0A267FGU2"/>
<dbReference type="Proteomes" id="UP000215902">
    <property type="component" value="Unassembled WGS sequence"/>
</dbReference>
<feature type="non-terminal residue" evidence="1">
    <location>
        <position position="1"/>
    </location>
</feature>
<name>A0A267FGU2_9PLAT</name>
<organism evidence="1 2">
    <name type="scientific">Macrostomum lignano</name>
    <dbReference type="NCBI Taxonomy" id="282301"/>
    <lineage>
        <taxon>Eukaryota</taxon>
        <taxon>Metazoa</taxon>
        <taxon>Spiralia</taxon>
        <taxon>Lophotrochozoa</taxon>
        <taxon>Platyhelminthes</taxon>
        <taxon>Rhabditophora</taxon>
        <taxon>Macrostomorpha</taxon>
        <taxon>Macrostomida</taxon>
        <taxon>Macrostomidae</taxon>
        <taxon>Macrostomum</taxon>
    </lineage>
</organism>
<dbReference type="EMBL" id="NIVC01001048">
    <property type="protein sequence ID" value="PAA72995.1"/>
    <property type="molecule type" value="Genomic_DNA"/>
</dbReference>
<accession>A0A267FGU2</accession>
<protein>
    <submittedName>
        <fullName evidence="1">Uncharacterized protein</fullName>
    </submittedName>
</protein>
<gene>
    <name evidence="1" type="ORF">BOX15_Mlig003804g1</name>
</gene>
<keyword evidence="2" id="KW-1185">Reference proteome</keyword>